<dbReference type="Proteomes" id="UP000809621">
    <property type="component" value="Unassembled WGS sequence"/>
</dbReference>
<accession>A0ABS2HHB3</accession>
<protein>
    <submittedName>
        <fullName evidence="1">DNA-3-methyladenine glycosylase I</fullName>
    </submittedName>
</protein>
<dbReference type="EMBL" id="JAFEUM010000002">
    <property type="protein sequence ID" value="MBM7036394.1"/>
    <property type="molecule type" value="Genomic_DNA"/>
</dbReference>
<reference evidence="1 2" key="1">
    <citation type="submission" date="2021-02" db="EMBL/GenBank/DDBJ databases">
        <authorList>
            <person name="Park J.-S."/>
        </authorList>
    </citation>
    <scope>NUCLEOTIDE SEQUENCE [LARGE SCALE GENOMIC DNA]</scope>
    <source>
        <strain evidence="1 2">188UL20-2</strain>
    </source>
</reference>
<dbReference type="Gene3D" id="1.10.340.30">
    <property type="entry name" value="Hypothetical protein, domain 2"/>
    <property type="match status" value="1"/>
</dbReference>
<proteinExistence type="predicted"/>
<dbReference type="InterPro" id="IPR005019">
    <property type="entry name" value="Adenine_glyco"/>
</dbReference>
<dbReference type="PANTHER" id="PTHR30037">
    <property type="entry name" value="DNA-3-METHYLADENINE GLYCOSYLASE 1"/>
    <property type="match status" value="1"/>
</dbReference>
<organism evidence="1 2">
    <name type="scientific">Vibrio ulleungensis</name>
    <dbReference type="NCBI Taxonomy" id="2807619"/>
    <lineage>
        <taxon>Bacteria</taxon>
        <taxon>Pseudomonadati</taxon>
        <taxon>Pseudomonadota</taxon>
        <taxon>Gammaproteobacteria</taxon>
        <taxon>Vibrionales</taxon>
        <taxon>Vibrionaceae</taxon>
        <taxon>Vibrio</taxon>
    </lineage>
</organism>
<dbReference type="PANTHER" id="PTHR30037:SF3">
    <property type="entry name" value="BLR0857 PROTEIN"/>
    <property type="match status" value="1"/>
</dbReference>
<keyword evidence="2" id="KW-1185">Reference proteome</keyword>
<dbReference type="InterPro" id="IPR011257">
    <property type="entry name" value="DNA_glycosylase"/>
</dbReference>
<dbReference type="RefSeq" id="WP_084886995.1">
    <property type="nucleotide sequence ID" value="NZ_JAFEUM010000002.1"/>
</dbReference>
<sequence>MRFESFDSMYQRACDRKGGQAALESLLPPCRTPDELIDIGDDRYLAQFTKSIFQSGFVWRVIHNKWPSFEEVFWQFDVSKILLMPDDMLERKAQDPKIVRNFNKVKTIPANAMMMRSVQLEHGSFAEFIANWPEDEIVELWLYLKKHGQRLGGNTGPYALRQLGKDTFVLSSDVESYLRAHSIIEGGLYSQKSLRATQQAFNHWRSESGRSLSDISRIIAYGVGDNVVLAD</sequence>
<name>A0ABS2HHB3_9VIBR</name>
<gene>
    <name evidence="1" type="ORF">JQC93_08195</name>
</gene>
<evidence type="ECO:0000313" key="2">
    <source>
        <dbReference type="Proteomes" id="UP000809621"/>
    </source>
</evidence>
<dbReference type="SUPFAM" id="SSF48150">
    <property type="entry name" value="DNA-glycosylase"/>
    <property type="match status" value="1"/>
</dbReference>
<dbReference type="Pfam" id="PF03352">
    <property type="entry name" value="Adenine_glyco"/>
    <property type="match status" value="1"/>
</dbReference>
<evidence type="ECO:0000313" key="1">
    <source>
        <dbReference type="EMBL" id="MBM7036394.1"/>
    </source>
</evidence>
<dbReference type="InterPro" id="IPR052891">
    <property type="entry name" value="DNA-3mA_glycosylase"/>
</dbReference>
<comment type="caution">
    <text evidence="1">The sequence shown here is derived from an EMBL/GenBank/DDBJ whole genome shotgun (WGS) entry which is preliminary data.</text>
</comment>